<dbReference type="InterPro" id="IPR037883">
    <property type="entry name" value="Knr4/Smi1-like_sf"/>
</dbReference>
<protein>
    <recommendedName>
        <fullName evidence="3">SMI1/KNR4 family protein</fullName>
    </recommendedName>
</protein>
<name>A0A0H2YAX1_YERPA</name>
<dbReference type="NCBIfam" id="NF038335">
    <property type="entry name" value="YPO0640_fam"/>
    <property type="match status" value="1"/>
</dbReference>
<dbReference type="KEGG" id="ypa:YPA_3665"/>
<dbReference type="SUPFAM" id="SSF160631">
    <property type="entry name" value="SMI1/KNR4-like"/>
    <property type="match status" value="1"/>
</dbReference>
<dbReference type="GeneID" id="57975077"/>
<dbReference type="Proteomes" id="UP000001971">
    <property type="component" value="Chromosome"/>
</dbReference>
<evidence type="ECO:0000313" key="2">
    <source>
        <dbReference type="Proteomes" id="UP000001971"/>
    </source>
</evidence>
<organism evidence="1 2">
    <name type="scientific">Yersinia pestis bv. Antiqua (strain Antiqua)</name>
    <dbReference type="NCBI Taxonomy" id="360102"/>
    <lineage>
        <taxon>Bacteria</taxon>
        <taxon>Pseudomonadati</taxon>
        <taxon>Pseudomonadota</taxon>
        <taxon>Gammaproteobacteria</taxon>
        <taxon>Enterobacterales</taxon>
        <taxon>Yersiniaceae</taxon>
        <taxon>Yersinia</taxon>
    </lineage>
</organism>
<evidence type="ECO:0008006" key="3">
    <source>
        <dbReference type="Google" id="ProtNLM"/>
    </source>
</evidence>
<gene>
    <name evidence="1" type="ordered locus">YPA_3665</name>
</gene>
<dbReference type="AlphaFoldDB" id="A0A0H2YAX1"/>
<dbReference type="RefSeq" id="WP_002210060.1">
    <property type="nucleotide sequence ID" value="NC_008150.1"/>
</dbReference>
<proteinExistence type="predicted"/>
<reference evidence="1 2" key="1">
    <citation type="journal article" date="2006" name="J. Bacteriol.">
        <title>Complete genome sequence of Yersinia pestis strains Antiqua and Nepal516: evidence of gene reduction in an emerging pathogen.</title>
        <authorList>
            <person name="Chain P.S."/>
            <person name="Hu P."/>
            <person name="Malfatti S.A."/>
            <person name="Radnedge L."/>
            <person name="Larimer F."/>
            <person name="Vergez L.M."/>
            <person name="Worsham P."/>
            <person name="Chu M.C."/>
            <person name="Andersen G.L."/>
        </authorList>
    </citation>
    <scope>NUCLEOTIDE SEQUENCE [LARGE SCALE GENOMIC DNA]</scope>
    <source>
        <strain evidence="1 2">Antiqua</strain>
    </source>
</reference>
<dbReference type="EMBL" id="CP000308">
    <property type="protein sequence ID" value="ABG15627.1"/>
    <property type="molecule type" value="Genomic_DNA"/>
</dbReference>
<evidence type="ECO:0000313" key="1">
    <source>
        <dbReference type="EMBL" id="ABG15627.1"/>
    </source>
</evidence>
<accession>A0A0H2YAX1</accession>
<sequence>MNTENKKLSTLIGKIHTIAKSRLAAGYEDRNGINEHQVTPCHHALTLLGGDDFAESYLPFLRNVNGFDLNGVRLFGYFDDKGDERDLRKQLADLKAFPELFPDAFNDWVLIGETDTDILIFNKKNGSYENRDRIGLDRLNESYDDIVGLLISLMPLIE</sequence>